<dbReference type="STRING" id="861266.ARTSIC4J27_1637"/>
<feature type="region of interest" description="Disordered" evidence="13">
    <location>
        <begin position="1"/>
        <end position="25"/>
    </location>
</feature>
<feature type="compositionally biased region" description="Acidic residues" evidence="13">
    <location>
        <begin position="502"/>
        <end position="511"/>
    </location>
</feature>
<dbReference type="Pfam" id="PF00890">
    <property type="entry name" value="FAD_binding_2"/>
    <property type="match status" value="1"/>
</dbReference>
<keyword evidence="8" id="KW-0274">FAD</keyword>
<dbReference type="GO" id="GO:0034628">
    <property type="term" value="P:'de novo' NAD+ biosynthetic process from L-aspartate"/>
    <property type="evidence" value="ECO:0007669"/>
    <property type="project" value="TreeGrafter"/>
</dbReference>
<evidence type="ECO:0000256" key="6">
    <source>
        <dbReference type="ARBA" id="ARBA00022630"/>
    </source>
</evidence>
<dbReference type="EC" id="1.4.3.16" evidence="4"/>
<dbReference type="PANTHER" id="PTHR42716">
    <property type="entry name" value="L-ASPARTATE OXIDASE"/>
    <property type="match status" value="1"/>
</dbReference>
<feature type="compositionally biased region" description="Low complexity" evidence="13">
    <location>
        <begin position="487"/>
        <end position="497"/>
    </location>
</feature>
<keyword evidence="6" id="KW-0285">Flavoprotein</keyword>
<protein>
    <recommendedName>
        <fullName evidence="5">L-aspartate oxidase</fullName>
        <ecNumber evidence="4">1.4.3.16</ecNumber>
    </recommendedName>
    <alternativeName>
        <fullName evidence="11">Quinolinate synthase B</fullName>
    </alternativeName>
</protein>
<gene>
    <name evidence="16" type="primary">nadB</name>
    <name evidence="16" type="ORF">ARTSIC4J27_1637</name>
</gene>
<evidence type="ECO:0000256" key="7">
    <source>
        <dbReference type="ARBA" id="ARBA00022642"/>
    </source>
</evidence>
<dbReference type="Proteomes" id="UP000035722">
    <property type="component" value="Unassembled WGS sequence"/>
</dbReference>
<dbReference type="EMBL" id="CAQI01000039">
    <property type="protein sequence ID" value="CCQ45689.1"/>
    <property type="molecule type" value="Genomic_DNA"/>
</dbReference>
<evidence type="ECO:0000256" key="10">
    <source>
        <dbReference type="ARBA" id="ARBA00029426"/>
    </source>
</evidence>
<dbReference type="InterPro" id="IPR015939">
    <property type="entry name" value="Fum_Rdtase/Succ_DH_flav-like_C"/>
</dbReference>
<feature type="region of interest" description="Disordered" evidence="13">
    <location>
        <begin position="487"/>
        <end position="517"/>
    </location>
</feature>
<dbReference type="SUPFAM" id="SSF56425">
    <property type="entry name" value="Succinate dehydrogenase/fumarate reductase flavoprotein, catalytic domain"/>
    <property type="match status" value="1"/>
</dbReference>
<proteinExistence type="inferred from homology"/>
<comment type="pathway">
    <text evidence="2">Cofactor biosynthesis; NAD(+) biosynthesis; iminoaspartate from L-aspartate (oxidase route): step 1/1.</text>
</comment>
<evidence type="ECO:0000256" key="12">
    <source>
        <dbReference type="ARBA" id="ARBA00048305"/>
    </source>
</evidence>
<comment type="function">
    <text evidence="10">Catalyzes the oxidation of L-aspartate to iminoaspartate, the first step in the de novo biosynthesis of NAD(+).</text>
</comment>
<dbReference type="GO" id="GO:0008734">
    <property type="term" value="F:L-aspartate oxidase activity"/>
    <property type="evidence" value="ECO:0007669"/>
    <property type="project" value="UniProtKB-EC"/>
</dbReference>
<evidence type="ECO:0000256" key="13">
    <source>
        <dbReference type="SAM" id="MobiDB-lite"/>
    </source>
</evidence>
<evidence type="ECO:0000256" key="2">
    <source>
        <dbReference type="ARBA" id="ARBA00004950"/>
    </source>
</evidence>
<dbReference type="PRINTS" id="PR00368">
    <property type="entry name" value="FADPNR"/>
</dbReference>
<comment type="similarity">
    <text evidence="3">Belongs to the FAD-dependent oxidoreductase 2 family. NadB subfamily.</text>
</comment>
<dbReference type="InterPro" id="IPR037099">
    <property type="entry name" value="Fum_R/Succ_DH_flav-like_C_sf"/>
</dbReference>
<keyword evidence="17" id="KW-1185">Reference proteome</keyword>
<feature type="domain" description="FAD-dependent oxidoreductase 2 FAD-binding" evidence="14">
    <location>
        <begin position="28"/>
        <end position="422"/>
    </location>
</feature>
<comment type="cofactor">
    <cofactor evidence="1">
        <name>FAD</name>
        <dbReference type="ChEBI" id="CHEBI:57692"/>
    </cofactor>
</comment>
<evidence type="ECO:0000313" key="16">
    <source>
        <dbReference type="EMBL" id="CCQ45689.1"/>
    </source>
</evidence>
<comment type="catalytic activity">
    <reaction evidence="12">
        <text>L-aspartate + O2 = iminosuccinate + H2O2</text>
        <dbReference type="Rhea" id="RHEA:25876"/>
        <dbReference type="ChEBI" id="CHEBI:15379"/>
        <dbReference type="ChEBI" id="CHEBI:16240"/>
        <dbReference type="ChEBI" id="CHEBI:29991"/>
        <dbReference type="ChEBI" id="CHEBI:77875"/>
        <dbReference type="EC" id="1.4.3.16"/>
    </reaction>
    <physiologicalReaction direction="left-to-right" evidence="12">
        <dbReference type="Rhea" id="RHEA:25877"/>
    </physiologicalReaction>
</comment>
<dbReference type="PRINTS" id="PR00411">
    <property type="entry name" value="PNDRDTASEI"/>
</dbReference>
<dbReference type="Gene3D" id="3.90.700.10">
    <property type="entry name" value="Succinate dehydrogenase/fumarate reductase flavoprotein, catalytic domain"/>
    <property type="match status" value="1"/>
</dbReference>
<name>A0A024H1P7_9MICC</name>
<dbReference type="InterPro" id="IPR003953">
    <property type="entry name" value="FAD-dep_OxRdtase_2_FAD-bd"/>
</dbReference>
<evidence type="ECO:0000313" key="17">
    <source>
        <dbReference type="Proteomes" id="UP000035722"/>
    </source>
</evidence>
<dbReference type="InterPro" id="IPR005288">
    <property type="entry name" value="NadB"/>
</dbReference>
<evidence type="ECO:0000256" key="11">
    <source>
        <dbReference type="ARBA" id="ARBA00030386"/>
    </source>
</evidence>
<dbReference type="SUPFAM" id="SSF51905">
    <property type="entry name" value="FAD/NAD(P)-binding domain"/>
    <property type="match status" value="1"/>
</dbReference>
<evidence type="ECO:0000256" key="4">
    <source>
        <dbReference type="ARBA" id="ARBA00012173"/>
    </source>
</evidence>
<keyword evidence="7" id="KW-0662">Pyridine nucleotide biosynthesis</keyword>
<sequence length="624" mass="63609">MNRQADMPTRGRATTPPGHGGDGTRRRLIVVGSGIAGLYAALLAADAGADVVLLSKGQLRESNTWYAQGGISAVLGEPAPGDTVAAHIADTLQAGAGHCNEAAVRLMCTEARRDIAGLERFGVRFDPGTDGGPALGLEAAHSAPRILHAGGDATGAKVAAALIDAVLARQSAGTLTIRTGAHATALRQKDGYVNGVDFGQDGRTFTLHGDAVLLATGGAGQLFAQTTNPGVATADGLALAVRAGAAVADLEFFQFHPTCLVPGASGANPGTVTGLDQDPLLISEAVRGEGAILVDGNGRRFMRAYHPDAELAPRDVVSRSIALHLAKLGDPNGHVYLDARLIEQVKGPGFLAGRFPTLTQRTLDAGIDWTRELVPVAPAAHYWMGGVATDLHGRTTVSGLYAAGEVACTGVQGANRLASNSLLEGLVFGRRAVEDFLVGDDGGGPSRGTDAPRAVSAAGGLPLTHASAPLPREAAGDVTFPAALEGGAAASGAPRGSRLADFGEEGGEGDGTDGTFSRGALRRLMTAQAGVLRSGELLAQAGDALGRWAGVVRPGTVAPGELDPTAHEDRNLLLAAQLLVAAARQRTESLGAHYRSDDPADAAGIAADFEESSRTRAKASLLHD</sequence>
<dbReference type="Pfam" id="PF02910">
    <property type="entry name" value="Succ_DH_flav_C"/>
    <property type="match status" value="1"/>
</dbReference>
<evidence type="ECO:0000256" key="8">
    <source>
        <dbReference type="ARBA" id="ARBA00022827"/>
    </source>
</evidence>
<feature type="domain" description="Fumarate reductase/succinate dehydrogenase flavoprotein-like C-terminal" evidence="15">
    <location>
        <begin position="520"/>
        <end position="599"/>
    </location>
</feature>
<evidence type="ECO:0000256" key="5">
    <source>
        <dbReference type="ARBA" id="ARBA00021901"/>
    </source>
</evidence>
<dbReference type="AlphaFoldDB" id="A0A024H1P7"/>
<evidence type="ECO:0000259" key="15">
    <source>
        <dbReference type="Pfam" id="PF02910"/>
    </source>
</evidence>
<dbReference type="Gene3D" id="3.50.50.60">
    <property type="entry name" value="FAD/NAD(P)-binding domain"/>
    <property type="match status" value="1"/>
</dbReference>
<dbReference type="SUPFAM" id="SSF46977">
    <property type="entry name" value="Succinate dehydrogenase/fumarate reductase flavoprotein C-terminal domain"/>
    <property type="match status" value="1"/>
</dbReference>
<dbReference type="InterPro" id="IPR027477">
    <property type="entry name" value="Succ_DH/fumarate_Rdtase_cat_sf"/>
</dbReference>
<keyword evidence="9 16" id="KW-0560">Oxidoreductase</keyword>
<dbReference type="InterPro" id="IPR036188">
    <property type="entry name" value="FAD/NAD-bd_sf"/>
</dbReference>
<evidence type="ECO:0000259" key="14">
    <source>
        <dbReference type="Pfam" id="PF00890"/>
    </source>
</evidence>
<dbReference type="FunFam" id="3.90.700.10:FF:000002">
    <property type="entry name" value="L-aspartate oxidase"/>
    <property type="match status" value="1"/>
</dbReference>
<dbReference type="Gene3D" id="1.20.58.100">
    <property type="entry name" value="Fumarate reductase/succinate dehydrogenase flavoprotein-like, C-terminal domain"/>
    <property type="match status" value="1"/>
</dbReference>
<accession>A0A024H1P7</accession>
<evidence type="ECO:0000256" key="9">
    <source>
        <dbReference type="ARBA" id="ARBA00023002"/>
    </source>
</evidence>
<organism evidence="16 17">
    <name type="scientific">Pseudarthrobacter siccitolerans</name>
    <dbReference type="NCBI Taxonomy" id="861266"/>
    <lineage>
        <taxon>Bacteria</taxon>
        <taxon>Bacillati</taxon>
        <taxon>Actinomycetota</taxon>
        <taxon>Actinomycetes</taxon>
        <taxon>Micrococcales</taxon>
        <taxon>Micrococcaceae</taxon>
        <taxon>Pseudarthrobacter</taxon>
    </lineage>
</organism>
<evidence type="ECO:0000256" key="1">
    <source>
        <dbReference type="ARBA" id="ARBA00001974"/>
    </source>
</evidence>
<evidence type="ECO:0000256" key="3">
    <source>
        <dbReference type="ARBA" id="ARBA00008562"/>
    </source>
</evidence>
<dbReference type="PANTHER" id="PTHR42716:SF2">
    <property type="entry name" value="L-ASPARTATE OXIDASE, CHLOROPLASTIC"/>
    <property type="match status" value="1"/>
</dbReference>
<comment type="caution">
    <text evidence="16">The sequence shown here is derived from an EMBL/GenBank/DDBJ whole genome shotgun (WGS) entry which is preliminary data.</text>
</comment>
<reference evidence="17" key="1">
    <citation type="journal article" date="2014" name="Genome Announc.">
        <title>Genome Sequence of Arthrobacter siccitolerans 4J27, a Xeroprotectant-Producing Desiccation-Tolerant Microorganism.</title>
        <authorList>
            <person name="Manzanera M."/>
            <person name="Santa-Cruz-Calvo L."/>
            <person name="Vilchez J.I."/>
            <person name="Garcia-Fontana C."/>
            <person name="Silva-Castro G.A."/>
            <person name="Calvo C."/>
            <person name="Gonzalez-Lopez J."/>
        </authorList>
    </citation>
    <scope>NUCLEOTIDE SEQUENCE [LARGE SCALE GENOMIC DNA]</scope>
    <source>
        <strain evidence="17">4J27</strain>
    </source>
</reference>
<dbReference type="UniPathway" id="UPA00253">
    <property type="reaction ID" value="UER00326"/>
</dbReference>
<dbReference type="GO" id="GO:0033765">
    <property type="term" value="F:steroid dehydrogenase activity, acting on the CH-CH group of donors"/>
    <property type="evidence" value="ECO:0007669"/>
    <property type="project" value="UniProtKB-ARBA"/>
</dbReference>